<dbReference type="AlphaFoldDB" id="A0A482VAU8"/>
<dbReference type="Pfam" id="PF00854">
    <property type="entry name" value="PTR2"/>
    <property type="match status" value="1"/>
</dbReference>
<accession>A0A482VAU8</accession>
<dbReference type="GO" id="GO:0006857">
    <property type="term" value="P:oligopeptide transport"/>
    <property type="evidence" value="ECO:0007669"/>
    <property type="project" value="InterPro"/>
</dbReference>
<gene>
    <name evidence="9" type="ORF">BDFB_008177</name>
</gene>
<evidence type="ECO:0000313" key="9">
    <source>
        <dbReference type="EMBL" id="RZB40298.1"/>
    </source>
</evidence>
<dbReference type="PANTHER" id="PTHR11654">
    <property type="entry name" value="OLIGOPEPTIDE TRANSPORTER-RELATED"/>
    <property type="match status" value="1"/>
</dbReference>
<keyword evidence="4" id="KW-0571">Peptide transport</keyword>
<sequence>MCMGAIPAMEISSITFSAVGLFLISVGTGGIKPCVAAFGGDQFRLPDQKELLRHFFSIFYFTINLGGFVGMILTPILRKWVSCFGDDTCYALGFGFPAALMVLALGNLSLEICSRGK</sequence>
<evidence type="ECO:0000256" key="1">
    <source>
        <dbReference type="ARBA" id="ARBA00004141"/>
    </source>
</evidence>
<keyword evidence="5 8" id="KW-1133">Transmembrane helix</keyword>
<keyword evidence="4" id="KW-0653">Protein transport</keyword>
<dbReference type="Proteomes" id="UP000292052">
    <property type="component" value="Unassembled WGS sequence"/>
</dbReference>
<organism evidence="9 10">
    <name type="scientific">Asbolus verrucosus</name>
    <name type="common">Desert ironclad beetle</name>
    <dbReference type="NCBI Taxonomy" id="1661398"/>
    <lineage>
        <taxon>Eukaryota</taxon>
        <taxon>Metazoa</taxon>
        <taxon>Ecdysozoa</taxon>
        <taxon>Arthropoda</taxon>
        <taxon>Hexapoda</taxon>
        <taxon>Insecta</taxon>
        <taxon>Pterygota</taxon>
        <taxon>Neoptera</taxon>
        <taxon>Endopterygota</taxon>
        <taxon>Coleoptera</taxon>
        <taxon>Polyphaga</taxon>
        <taxon>Cucujiformia</taxon>
        <taxon>Tenebrionidae</taxon>
        <taxon>Pimeliinae</taxon>
        <taxon>Asbolus</taxon>
    </lineage>
</organism>
<keyword evidence="6 8" id="KW-0472">Membrane</keyword>
<evidence type="ECO:0000256" key="7">
    <source>
        <dbReference type="RuleBase" id="RU003755"/>
    </source>
</evidence>
<keyword evidence="7" id="KW-0813">Transport</keyword>
<feature type="transmembrane region" description="Helical" evidence="8">
    <location>
        <begin position="89"/>
        <end position="110"/>
    </location>
</feature>
<evidence type="ECO:0000256" key="4">
    <source>
        <dbReference type="ARBA" id="ARBA00022856"/>
    </source>
</evidence>
<keyword evidence="10" id="KW-1185">Reference proteome</keyword>
<evidence type="ECO:0000256" key="3">
    <source>
        <dbReference type="ARBA" id="ARBA00022692"/>
    </source>
</evidence>
<proteinExistence type="inferred from homology"/>
<reference evidence="9 10" key="1">
    <citation type="submission" date="2017-03" db="EMBL/GenBank/DDBJ databases">
        <title>Genome of the blue death feigning beetle - Asbolus verrucosus.</title>
        <authorList>
            <person name="Rider S.D."/>
        </authorList>
    </citation>
    <scope>NUCLEOTIDE SEQUENCE [LARGE SCALE GENOMIC DNA]</scope>
    <source>
        <strain evidence="9">Butters</strain>
        <tissue evidence="9">Head and leg muscle</tissue>
    </source>
</reference>
<comment type="caution">
    <text evidence="9">The sequence shown here is derived from an EMBL/GenBank/DDBJ whole genome shotgun (WGS) entry which is preliminary data.</text>
</comment>
<evidence type="ECO:0000313" key="10">
    <source>
        <dbReference type="Proteomes" id="UP000292052"/>
    </source>
</evidence>
<dbReference type="Gene3D" id="1.20.1250.20">
    <property type="entry name" value="MFS general substrate transporter like domains"/>
    <property type="match status" value="1"/>
</dbReference>
<evidence type="ECO:0000256" key="6">
    <source>
        <dbReference type="ARBA" id="ARBA00023136"/>
    </source>
</evidence>
<evidence type="ECO:0000256" key="2">
    <source>
        <dbReference type="ARBA" id="ARBA00005982"/>
    </source>
</evidence>
<dbReference type="OrthoDB" id="205993at2759"/>
<dbReference type="InterPro" id="IPR000109">
    <property type="entry name" value="POT_fam"/>
</dbReference>
<feature type="non-terminal residue" evidence="9">
    <location>
        <position position="117"/>
    </location>
</feature>
<evidence type="ECO:0000256" key="8">
    <source>
        <dbReference type="SAM" id="Phobius"/>
    </source>
</evidence>
<comment type="subcellular location">
    <subcellularLocation>
        <location evidence="1 7">Membrane</location>
        <topology evidence="1 7">Multi-pass membrane protein</topology>
    </subcellularLocation>
</comment>
<dbReference type="GO" id="GO:0022857">
    <property type="term" value="F:transmembrane transporter activity"/>
    <property type="evidence" value="ECO:0007669"/>
    <property type="project" value="InterPro"/>
</dbReference>
<dbReference type="InterPro" id="IPR036259">
    <property type="entry name" value="MFS_trans_sf"/>
</dbReference>
<dbReference type="PROSITE" id="PS01023">
    <property type="entry name" value="PTR2_2"/>
    <property type="match status" value="1"/>
</dbReference>
<name>A0A482VAU8_ASBVE</name>
<dbReference type="SUPFAM" id="SSF103473">
    <property type="entry name" value="MFS general substrate transporter"/>
    <property type="match status" value="1"/>
</dbReference>
<keyword evidence="3 7" id="KW-0812">Transmembrane</keyword>
<dbReference type="GO" id="GO:0016020">
    <property type="term" value="C:membrane"/>
    <property type="evidence" value="ECO:0007669"/>
    <property type="project" value="UniProtKB-SubCell"/>
</dbReference>
<comment type="similarity">
    <text evidence="2 7">Belongs to the major facilitator superfamily. Proton-dependent oligopeptide transporter (POT/PTR) (TC 2.A.17) family.</text>
</comment>
<evidence type="ECO:0000256" key="5">
    <source>
        <dbReference type="ARBA" id="ARBA00022989"/>
    </source>
</evidence>
<dbReference type="InterPro" id="IPR018456">
    <property type="entry name" value="PTR2_symporter_CS"/>
</dbReference>
<dbReference type="EMBL" id="QDEB01120321">
    <property type="protein sequence ID" value="RZB40298.1"/>
    <property type="molecule type" value="Genomic_DNA"/>
</dbReference>
<feature type="transmembrane region" description="Helical" evidence="8">
    <location>
        <begin position="52"/>
        <end position="77"/>
    </location>
</feature>
<protein>
    <submittedName>
        <fullName evidence="9">PTR2 domain containing protein</fullName>
    </submittedName>
</protein>